<gene>
    <name evidence="2" type="ORF">F2Q69_00060987</name>
</gene>
<dbReference type="Proteomes" id="UP000712600">
    <property type="component" value="Unassembled WGS sequence"/>
</dbReference>
<name>A0A8S9RKV1_BRACR</name>
<dbReference type="Pfam" id="PF07802">
    <property type="entry name" value="GCK"/>
    <property type="match status" value="1"/>
</dbReference>
<dbReference type="AlphaFoldDB" id="A0A8S9RKV1"/>
<accession>A0A8S9RKV1</accession>
<reference evidence="2" key="1">
    <citation type="submission" date="2019-12" db="EMBL/GenBank/DDBJ databases">
        <title>Genome sequencing and annotation of Brassica cretica.</title>
        <authorList>
            <person name="Studholme D.J."/>
            <person name="Sarris P."/>
        </authorList>
    </citation>
    <scope>NUCLEOTIDE SEQUENCE</scope>
    <source>
        <strain evidence="2">PFS-109/04</strain>
        <tissue evidence="2">Leaf</tissue>
    </source>
</reference>
<evidence type="ECO:0000313" key="3">
    <source>
        <dbReference type="Proteomes" id="UP000712600"/>
    </source>
</evidence>
<organism evidence="2 3">
    <name type="scientific">Brassica cretica</name>
    <name type="common">Mustard</name>
    <dbReference type="NCBI Taxonomy" id="69181"/>
    <lineage>
        <taxon>Eukaryota</taxon>
        <taxon>Viridiplantae</taxon>
        <taxon>Streptophyta</taxon>
        <taxon>Embryophyta</taxon>
        <taxon>Tracheophyta</taxon>
        <taxon>Spermatophyta</taxon>
        <taxon>Magnoliopsida</taxon>
        <taxon>eudicotyledons</taxon>
        <taxon>Gunneridae</taxon>
        <taxon>Pentapetalae</taxon>
        <taxon>rosids</taxon>
        <taxon>malvids</taxon>
        <taxon>Brassicales</taxon>
        <taxon>Brassicaceae</taxon>
        <taxon>Brassiceae</taxon>
        <taxon>Brassica</taxon>
    </lineage>
</organism>
<dbReference type="PANTHER" id="PTHR34357">
    <property type="entry name" value="F7A19.14 PROTEIN-RELATED"/>
    <property type="match status" value="1"/>
</dbReference>
<dbReference type="InterPro" id="IPR012891">
    <property type="entry name" value="GCK_dom"/>
</dbReference>
<evidence type="ECO:0000313" key="2">
    <source>
        <dbReference type="EMBL" id="KAF3573346.1"/>
    </source>
</evidence>
<comment type="caution">
    <text evidence="2">The sequence shown here is derived from an EMBL/GenBank/DDBJ whole genome shotgun (WGS) entry which is preliminary data.</text>
</comment>
<proteinExistence type="predicted"/>
<evidence type="ECO:0000259" key="1">
    <source>
        <dbReference type="SMART" id="SM01227"/>
    </source>
</evidence>
<dbReference type="SMART" id="SM01227">
    <property type="entry name" value="GCK"/>
    <property type="match status" value="1"/>
</dbReference>
<feature type="domain" description="GCK" evidence="1">
    <location>
        <begin position="31"/>
        <end position="89"/>
    </location>
</feature>
<protein>
    <recommendedName>
        <fullName evidence="1">GCK domain-containing protein</fullName>
    </recommendedName>
</protein>
<dbReference type="EMBL" id="QGKX02000095">
    <property type="protein sequence ID" value="KAF3573346.1"/>
    <property type="molecule type" value="Genomic_DNA"/>
</dbReference>
<dbReference type="PANTHER" id="PTHR34357:SF2">
    <property type="entry name" value="F26F24.3-RELATED"/>
    <property type="match status" value="1"/>
</dbReference>
<sequence length="93" mass="10783">MMQLVRANGELLIKNMHGLFAGESSTDEEAAEARYFEFMRRGGCKDVVNALEHFEGPRSTKCKQIMGMLFNCMYSHPDYYQPVIAEFEVFYKQ</sequence>